<dbReference type="Gene3D" id="3.90.1300.10">
    <property type="entry name" value="Amidase signature (AS) domain"/>
    <property type="match status" value="1"/>
</dbReference>
<dbReference type="InterPro" id="IPR036928">
    <property type="entry name" value="AS_sf"/>
</dbReference>
<name>A0A381X4J2_9ZZZZ</name>
<dbReference type="SUPFAM" id="SSF75304">
    <property type="entry name" value="Amidase signature (AS) enzymes"/>
    <property type="match status" value="1"/>
</dbReference>
<dbReference type="PANTHER" id="PTHR42678">
    <property type="entry name" value="AMIDASE"/>
    <property type="match status" value="1"/>
</dbReference>
<reference evidence="3" key="1">
    <citation type="submission" date="2018-05" db="EMBL/GenBank/DDBJ databases">
        <authorList>
            <person name="Lanie J.A."/>
            <person name="Ng W.-L."/>
            <person name="Kazmierczak K.M."/>
            <person name="Andrzejewski T.M."/>
            <person name="Davidsen T.M."/>
            <person name="Wayne K.J."/>
            <person name="Tettelin H."/>
            <person name="Glass J.I."/>
            <person name="Rusch D."/>
            <person name="Podicherti R."/>
            <person name="Tsui H.-C.T."/>
            <person name="Winkler M.E."/>
        </authorList>
    </citation>
    <scope>NUCLEOTIDE SEQUENCE</scope>
</reference>
<dbReference type="Pfam" id="PF01425">
    <property type="entry name" value="Amidase"/>
    <property type="match status" value="2"/>
</dbReference>
<dbReference type="EMBL" id="UINC01013734">
    <property type="protein sequence ID" value="SVA59127.1"/>
    <property type="molecule type" value="Genomic_DNA"/>
</dbReference>
<feature type="compositionally biased region" description="Polar residues" evidence="1">
    <location>
        <begin position="125"/>
        <end position="134"/>
    </location>
</feature>
<feature type="domain" description="Amidase" evidence="2">
    <location>
        <begin position="135"/>
        <end position="322"/>
    </location>
</feature>
<gene>
    <name evidence="3" type="ORF">METZ01_LOCUS111981</name>
</gene>
<feature type="region of interest" description="Disordered" evidence="1">
    <location>
        <begin position="112"/>
        <end position="138"/>
    </location>
</feature>
<feature type="domain" description="Amidase" evidence="2">
    <location>
        <begin position="1"/>
        <end position="116"/>
    </location>
</feature>
<accession>A0A381X4J2</accession>
<feature type="non-terminal residue" evidence="3">
    <location>
        <position position="1"/>
    </location>
</feature>
<dbReference type="AlphaFoldDB" id="A0A381X4J2"/>
<evidence type="ECO:0000313" key="3">
    <source>
        <dbReference type="EMBL" id="SVA59127.1"/>
    </source>
</evidence>
<dbReference type="InterPro" id="IPR023631">
    <property type="entry name" value="Amidase_dom"/>
</dbReference>
<proteinExistence type="predicted"/>
<sequence length="346" mass="38147">ANFAVLGLGTDTGSSIRGPASHQALVGFRTTMGLSSRDGIAPLNLSRDIGGPMARTVEDATILLNVIAGYDQADPVTALGKGKIPDDYTAFLDESSMRGKRLGVLRQLFQQPDPQLTGPEPSDPNVDQTNNDPSPTKVHPEVLRLLNQALIDLNSTGAQIIDSITIPNLDSLRTAFPSIPRHRYDFENYLSTRPELPYETLREILDSGDYHPYLRYSLSRQVQDSLDPKLHQDYPKYIQAQNNLQQAVLKFMDEHALDALIYPTYNYPPRITGDLNTIYGANSSTLSPPTGFPAFNVPMGFSFGTLPAGLQLLGRPFSEPTLIAIAYGYEQTTMHRRQPTTTPPLY</sequence>
<evidence type="ECO:0000259" key="2">
    <source>
        <dbReference type="Pfam" id="PF01425"/>
    </source>
</evidence>
<dbReference type="PANTHER" id="PTHR42678:SF34">
    <property type="entry name" value="OS04G0183300 PROTEIN"/>
    <property type="match status" value="1"/>
</dbReference>
<organism evidence="3">
    <name type="scientific">marine metagenome</name>
    <dbReference type="NCBI Taxonomy" id="408172"/>
    <lineage>
        <taxon>unclassified sequences</taxon>
        <taxon>metagenomes</taxon>
        <taxon>ecological metagenomes</taxon>
    </lineage>
</organism>
<protein>
    <recommendedName>
        <fullName evidence="2">Amidase domain-containing protein</fullName>
    </recommendedName>
</protein>
<evidence type="ECO:0000256" key="1">
    <source>
        <dbReference type="SAM" id="MobiDB-lite"/>
    </source>
</evidence>